<name>A0AAU7E8Z5_9BACT</name>
<dbReference type="PROSITE" id="PS51257">
    <property type="entry name" value="PROKAR_LIPOPROTEIN"/>
    <property type="match status" value="1"/>
</dbReference>
<proteinExistence type="predicted"/>
<dbReference type="RefSeq" id="WP_348518872.1">
    <property type="nucleotide sequence ID" value="NZ_CP155620.1"/>
</dbReference>
<protein>
    <recommendedName>
        <fullName evidence="3">Lipoprotein</fullName>
    </recommendedName>
</protein>
<evidence type="ECO:0008006" key="3">
    <source>
        <dbReference type="Google" id="ProtNLM"/>
    </source>
</evidence>
<keyword evidence="1" id="KW-0732">Signal</keyword>
<feature type="chain" id="PRO_5043537466" description="Lipoprotein" evidence="1">
    <location>
        <begin position="18"/>
        <end position="157"/>
    </location>
</feature>
<dbReference type="AlphaFoldDB" id="A0AAU7E8Z5"/>
<dbReference type="EMBL" id="CP155620">
    <property type="protein sequence ID" value="XBJ29698.1"/>
    <property type="molecule type" value="Genomic_DNA"/>
</dbReference>
<accession>A0AAU7E8Z5</accession>
<organism evidence="2">
    <name type="scientific">Campylobacter sp. CCS1377</name>
    <dbReference type="NCBI Taxonomy" id="3158229"/>
    <lineage>
        <taxon>Bacteria</taxon>
        <taxon>Pseudomonadati</taxon>
        <taxon>Campylobacterota</taxon>
        <taxon>Epsilonproteobacteria</taxon>
        <taxon>Campylobacterales</taxon>
        <taxon>Campylobacteraceae</taxon>
        <taxon>Campylobacter</taxon>
    </lineage>
</organism>
<feature type="signal peptide" evidence="1">
    <location>
        <begin position="1"/>
        <end position="17"/>
    </location>
</feature>
<sequence length="157" mass="18506">MRKYFALFLIFFLSACAIKPTQTKTQTAHFALLSPEIKIADAGFLKQNKQEIKLELYKLAHLILKLKIDKKICANQACYPKLAFNAKYFKNYYYEDFLSDILLAKPLFNGKNLEKTHCGFKQKINSQNYEIEYEICDLKISFYEKKNKIKIILKRIN</sequence>
<reference evidence="2" key="1">
    <citation type="submission" date="2024-05" db="EMBL/GenBank/DDBJ databases">
        <title>Campylobacter coli isolated from environmental waters in Slovenia.</title>
        <authorList>
            <person name="Zautner A.E."/>
            <person name="Bunk B."/>
            <person name="Riedel T."/>
            <person name="Sproeer C."/>
        </authorList>
    </citation>
    <scope>NUCLEOTIDE SEQUENCE</scope>
    <source>
        <strain evidence="2">CCS1377</strain>
    </source>
</reference>
<evidence type="ECO:0000256" key="1">
    <source>
        <dbReference type="SAM" id="SignalP"/>
    </source>
</evidence>
<evidence type="ECO:0000313" key="2">
    <source>
        <dbReference type="EMBL" id="XBJ29698.1"/>
    </source>
</evidence>
<gene>
    <name evidence="2" type="ORF">AAH949_02365</name>
</gene>